<organism evidence="1 2">
    <name type="scientific">Lacipirellula parvula</name>
    <dbReference type="NCBI Taxonomy" id="2650471"/>
    <lineage>
        <taxon>Bacteria</taxon>
        <taxon>Pseudomonadati</taxon>
        <taxon>Planctomycetota</taxon>
        <taxon>Planctomycetia</taxon>
        <taxon>Pirellulales</taxon>
        <taxon>Lacipirellulaceae</taxon>
        <taxon>Lacipirellula</taxon>
    </lineage>
</organism>
<name>A0A5K7XBH1_9BACT</name>
<dbReference type="KEGG" id="lpav:PLANPX_2989"/>
<gene>
    <name evidence="1" type="ORF">PLANPX_2989</name>
</gene>
<sequence>MGGDSMLWLTIRRGTSPKQAVSALRKIADLIERHGDRILRLLQGGQGSFSASGEVISGALRLEYDTNGDLIIPE</sequence>
<accession>A0A5K7XBH1</accession>
<reference evidence="2" key="1">
    <citation type="submission" date="2019-10" db="EMBL/GenBank/DDBJ databases">
        <title>Lacipirellula parvula gen. nov., sp. nov., representing a lineage of planctomycetes widespread in freshwater anoxic habitats, and description of the family Lacipirellulaceae.</title>
        <authorList>
            <person name="Dedysh S.N."/>
            <person name="Kulichevskaya I.S."/>
            <person name="Beletsky A.V."/>
            <person name="Rakitin A.L."/>
            <person name="Mardanov A.V."/>
            <person name="Ivanova A.A."/>
            <person name="Saltykova V.X."/>
            <person name="Rijpstra W.I.C."/>
            <person name="Sinninghe Damste J.S."/>
            <person name="Ravin N.V."/>
        </authorList>
    </citation>
    <scope>NUCLEOTIDE SEQUENCE [LARGE SCALE GENOMIC DNA]</scope>
    <source>
        <strain evidence="2">PX69</strain>
    </source>
</reference>
<keyword evidence="2" id="KW-1185">Reference proteome</keyword>
<dbReference type="Proteomes" id="UP000326837">
    <property type="component" value="Chromosome"/>
</dbReference>
<dbReference type="AlphaFoldDB" id="A0A5K7XBH1"/>
<evidence type="ECO:0000313" key="2">
    <source>
        <dbReference type="Proteomes" id="UP000326837"/>
    </source>
</evidence>
<protein>
    <submittedName>
        <fullName evidence="1">Uncharacterized protein</fullName>
    </submittedName>
</protein>
<dbReference type="EMBL" id="AP021861">
    <property type="protein sequence ID" value="BBO33377.1"/>
    <property type="molecule type" value="Genomic_DNA"/>
</dbReference>
<evidence type="ECO:0000313" key="1">
    <source>
        <dbReference type="EMBL" id="BBO33377.1"/>
    </source>
</evidence>
<proteinExistence type="predicted"/>